<dbReference type="Proteomes" id="UP001501183">
    <property type="component" value="Unassembled WGS sequence"/>
</dbReference>
<evidence type="ECO:0000313" key="2">
    <source>
        <dbReference type="Proteomes" id="UP001501183"/>
    </source>
</evidence>
<reference evidence="2" key="1">
    <citation type="journal article" date="2019" name="Int. J. Syst. Evol. Microbiol.">
        <title>The Global Catalogue of Microorganisms (GCM) 10K type strain sequencing project: providing services to taxonomists for standard genome sequencing and annotation.</title>
        <authorList>
            <consortium name="The Broad Institute Genomics Platform"/>
            <consortium name="The Broad Institute Genome Sequencing Center for Infectious Disease"/>
            <person name="Wu L."/>
            <person name="Ma J."/>
        </authorList>
    </citation>
    <scope>NUCLEOTIDE SEQUENCE [LARGE SCALE GENOMIC DNA]</scope>
    <source>
        <strain evidence="2">JCM 32206</strain>
    </source>
</reference>
<evidence type="ECO:0000313" key="1">
    <source>
        <dbReference type="EMBL" id="GAA4475562.1"/>
    </source>
</evidence>
<gene>
    <name evidence="1" type="ORF">GCM10023094_13210</name>
</gene>
<sequence>MPGAVAQRVGRAVTQPVVAGRVFLRHRSAPIFDDAPTHFTRIGRGRPWGAAHRMVDASARAGPECRQRTGRTVMAEYVAPRHEAPPPAVTGRRLSYLTSHA</sequence>
<dbReference type="EMBL" id="BAABFB010000029">
    <property type="protein sequence ID" value="GAA4475562.1"/>
    <property type="molecule type" value="Genomic_DNA"/>
</dbReference>
<keyword evidence="2" id="KW-1185">Reference proteome</keyword>
<organism evidence="1 2">
    <name type="scientific">Rhodococcus olei</name>
    <dbReference type="NCBI Taxonomy" id="2161675"/>
    <lineage>
        <taxon>Bacteria</taxon>
        <taxon>Bacillati</taxon>
        <taxon>Actinomycetota</taxon>
        <taxon>Actinomycetes</taxon>
        <taxon>Mycobacteriales</taxon>
        <taxon>Nocardiaceae</taxon>
        <taxon>Rhodococcus</taxon>
    </lineage>
</organism>
<name>A0ABP8NVW7_9NOCA</name>
<protein>
    <submittedName>
        <fullName evidence="1">Uncharacterized protein</fullName>
    </submittedName>
</protein>
<accession>A0ABP8NVW7</accession>
<comment type="caution">
    <text evidence="1">The sequence shown here is derived from an EMBL/GenBank/DDBJ whole genome shotgun (WGS) entry which is preliminary data.</text>
</comment>
<proteinExistence type="predicted"/>